<reference evidence="1 2" key="1">
    <citation type="submission" date="2021-04" db="EMBL/GenBank/DDBJ databases">
        <authorList>
            <person name="Rodrigo-Torres L."/>
            <person name="Arahal R. D."/>
            <person name="Lucena T."/>
        </authorList>
    </citation>
    <scope>NUCLEOTIDE SEQUENCE [LARGE SCALE GENOMIC DNA]</scope>
    <source>
        <strain evidence="1 2">CECT 9623</strain>
    </source>
</reference>
<sequence>MVKSLKVDDFFGENQFGIHFLLNLNLLTLVNRTLNLDSTFELLHLDYQVMILTFRINSSNHS</sequence>
<evidence type="ECO:0000313" key="2">
    <source>
        <dbReference type="Proteomes" id="UP000679725"/>
    </source>
</evidence>
<dbReference type="Proteomes" id="UP000679725">
    <property type="component" value="Unassembled WGS sequence"/>
</dbReference>
<name>A0ABN7R8T4_9BACT</name>
<evidence type="ECO:0000313" key="1">
    <source>
        <dbReference type="EMBL" id="CAG5069849.1"/>
    </source>
</evidence>
<accession>A0ABN7R8T4</accession>
<keyword evidence="2" id="KW-1185">Reference proteome</keyword>
<proteinExistence type="predicted"/>
<protein>
    <submittedName>
        <fullName evidence="1">Uncharacterized protein</fullName>
    </submittedName>
</protein>
<dbReference type="EMBL" id="CAJRAU010000003">
    <property type="protein sequence ID" value="CAG5069849.1"/>
    <property type="molecule type" value="Genomic_DNA"/>
</dbReference>
<organism evidence="1 2">
    <name type="scientific">Dyadobacter linearis</name>
    <dbReference type="NCBI Taxonomy" id="2823330"/>
    <lineage>
        <taxon>Bacteria</taxon>
        <taxon>Pseudomonadati</taxon>
        <taxon>Bacteroidota</taxon>
        <taxon>Cytophagia</taxon>
        <taxon>Cytophagales</taxon>
        <taxon>Spirosomataceae</taxon>
        <taxon>Dyadobacter</taxon>
    </lineage>
</organism>
<gene>
    <name evidence="1" type="ORF">DYBT9623_02586</name>
</gene>
<comment type="caution">
    <text evidence="1">The sequence shown here is derived from an EMBL/GenBank/DDBJ whole genome shotgun (WGS) entry which is preliminary data.</text>
</comment>